<protein>
    <submittedName>
        <fullName evidence="2">Uncharacterized protein</fullName>
    </submittedName>
</protein>
<dbReference type="EMBL" id="VSRR010018690">
    <property type="protein sequence ID" value="MPC61601.1"/>
    <property type="molecule type" value="Genomic_DNA"/>
</dbReference>
<proteinExistence type="predicted"/>
<accession>A0A5B7GND2</accession>
<dbReference type="Gene3D" id="3.40.50.150">
    <property type="entry name" value="Vaccinia Virus protein VP39"/>
    <property type="match status" value="1"/>
</dbReference>
<dbReference type="OrthoDB" id="6376291at2759"/>
<feature type="compositionally biased region" description="Basic and acidic residues" evidence="1">
    <location>
        <begin position="114"/>
        <end position="146"/>
    </location>
</feature>
<evidence type="ECO:0000256" key="1">
    <source>
        <dbReference type="SAM" id="MobiDB-lite"/>
    </source>
</evidence>
<dbReference type="InterPro" id="IPR029063">
    <property type="entry name" value="SAM-dependent_MTases_sf"/>
</dbReference>
<organism evidence="2 3">
    <name type="scientific">Portunus trituberculatus</name>
    <name type="common">Swimming crab</name>
    <name type="synonym">Neptunus trituberculatus</name>
    <dbReference type="NCBI Taxonomy" id="210409"/>
    <lineage>
        <taxon>Eukaryota</taxon>
        <taxon>Metazoa</taxon>
        <taxon>Ecdysozoa</taxon>
        <taxon>Arthropoda</taxon>
        <taxon>Crustacea</taxon>
        <taxon>Multicrustacea</taxon>
        <taxon>Malacostraca</taxon>
        <taxon>Eumalacostraca</taxon>
        <taxon>Eucarida</taxon>
        <taxon>Decapoda</taxon>
        <taxon>Pleocyemata</taxon>
        <taxon>Brachyura</taxon>
        <taxon>Eubrachyura</taxon>
        <taxon>Portunoidea</taxon>
        <taxon>Portunidae</taxon>
        <taxon>Portuninae</taxon>
        <taxon>Portunus</taxon>
    </lineage>
</organism>
<evidence type="ECO:0000313" key="3">
    <source>
        <dbReference type="Proteomes" id="UP000324222"/>
    </source>
</evidence>
<reference evidence="2 3" key="1">
    <citation type="submission" date="2019-05" db="EMBL/GenBank/DDBJ databases">
        <title>Another draft genome of Portunus trituberculatus and its Hox gene families provides insights of decapod evolution.</title>
        <authorList>
            <person name="Jeong J.-H."/>
            <person name="Song I."/>
            <person name="Kim S."/>
            <person name="Choi T."/>
            <person name="Kim D."/>
            <person name="Ryu S."/>
            <person name="Kim W."/>
        </authorList>
    </citation>
    <scope>NUCLEOTIDE SEQUENCE [LARGE SCALE GENOMIC DNA]</scope>
    <source>
        <tissue evidence="2">Muscle</tissue>
    </source>
</reference>
<evidence type="ECO:0000313" key="2">
    <source>
        <dbReference type="EMBL" id="MPC61601.1"/>
    </source>
</evidence>
<feature type="region of interest" description="Disordered" evidence="1">
    <location>
        <begin position="113"/>
        <end position="146"/>
    </location>
</feature>
<comment type="caution">
    <text evidence="2">The sequence shown here is derived from an EMBL/GenBank/DDBJ whole genome shotgun (WGS) entry which is preliminary data.</text>
</comment>
<gene>
    <name evidence="2" type="ORF">E2C01_055675</name>
</gene>
<keyword evidence="3" id="KW-1185">Reference proteome</keyword>
<name>A0A5B7GND2_PORTR</name>
<dbReference type="Proteomes" id="UP000324222">
    <property type="component" value="Unassembled WGS sequence"/>
</dbReference>
<dbReference type="AlphaFoldDB" id="A0A5B7GND2"/>
<sequence>MTCISSQRACLEEFRARVSHQLEEERLVTPEEKCEEPLPWSPPAAATTDPTHATLAVVREEEDGQGCVGVMQVDWRHPPRLPPVDVVLAADVVYCRNLIQPLVSLLRSILEGSDGQKEQRQPQQEAQRDSGEKGCNSEEEMRATDGGGLRKQEAFLACTRRSHETLSLFLQEVTRQGLQYTLVFQASMDADTALFVYNEIHLPVKVYKITLPREDTREH</sequence>